<organism evidence="2 3">
    <name type="scientific">Achromobacter kerstersii</name>
    <dbReference type="NCBI Taxonomy" id="1353890"/>
    <lineage>
        <taxon>Bacteria</taxon>
        <taxon>Pseudomonadati</taxon>
        <taxon>Pseudomonadota</taxon>
        <taxon>Betaproteobacteria</taxon>
        <taxon>Burkholderiales</taxon>
        <taxon>Alcaligenaceae</taxon>
        <taxon>Achromobacter</taxon>
    </lineage>
</organism>
<dbReference type="EMBL" id="CADIJQ010000001">
    <property type="protein sequence ID" value="CAB3676329.1"/>
    <property type="molecule type" value="Genomic_DNA"/>
</dbReference>
<dbReference type="RefSeq" id="WP_175169181.1">
    <property type="nucleotide sequence ID" value="NZ_CADIJQ010000001.1"/>
</dbReference>
<gene>
    <name evidence="2" type="ORF">LMG3441_01347</name>
</gene>
<evidence type="ECO:0000313" key="2">
    <source>
        <dbReference type="EMBL" id="CAB3676329.1"/>
    </source>
</evidence>
<dbReference type="AlphaFoldDB" id="A0A6S6ZIP2"/>
<accession>A0A6S6ZIP2</accession>
<sequence length="268" mass="29606">MSATVFYERAVALDRAAHQNTKIQIQPDHYAFAHDTNALPIAASEFADAGRHYPIVFVGDEAGNFHVAVLLGLEDKSNLFVTEQGTWRPDTYVPAFARRYPFVLGTTSEADRLAVCIDESYPGINTADGVALFEDGKETGYLTQMMEFLRVFQGEMELTKNMAKRLNELGLLSAKTITISQADGDRYLSGFWVVDEQKFAGIDDARVVELQRSGILRLIELHRASLGNIQRLAMQLDEQRRLKAQQQKDVASSTDAAPADTASAESAA</sequence>
<protein>
    <recommendedName>
        <fullName evidence="4">SapC family protein</fullName>
    </recommendedName>
</protein>
<evidence type="ECO:0000256" key="1">
    <source>
        <dbReference type="SAM" id="MobiDB-lite"/>
    </source>
</evidence>
<evidence type="ECO:0008006" key="4">
    <source>
        <dbReference type="Google" id="ProtNLM"/>
    </source>
</evidence>
<dbReference type="InterPro" id="IPR010836">
    <property type="entry name" value="SapC"/>
</dbReference>
<dbReference type="Pfam" id="PF07277">
    <property type="entry name" value="SapC"/>
    <property type="match status" value="1"/>
</dbReference>
<dbReference type="Proteomes" id="UP000494269">
    <property type="component" value="Unassembled WGS sequence"/>
</dbReference>
<evidence type="ECO:0000313" key="3">
    <source>
        <dbReference type="Proteomes" id="UP000494269"/>
    </source>
</evidence>
<feature type="compositionally biased region" description="Low complexity" evidence="1">
    <location>
        <begin position="251"/>
        <end position="268"/>
    </location>
</feature>
<proteinExistence type="predicted"/>
<reference evidence="2 3" key="1">
    <citation type="submission" date="2020-04" db="EMBL/GenBank/DDBJ databases">
        <authorList>
            <person name="De Canck E."/>
        </authorList>
    </citation>
    <scope>NUCLEOTIDE SEQUENCE [LARGE SCALE GENOMIC DNA]</scope>
    <source>
        <strain evidence="2 3">LMG 3441</strain>
    </source>
</reference>
<feature type="region of interest" description="Disordered" evidence="1">
    <location>
        <begin position="243"/>
        <end position="268"/>
    </location>
</feature>
<keyword evidence="3" id="KW-1185">Reference proteome</keyword>
<name>A0A6S6ZIP2_9BURK</name>